<keyword evidence="2" id="KW-1185">Reference proteome</keyword>
<evidence type="ECO:0000313" key="2">
    <source>
        <dbReference type="Proteomes" id="UP000661507"/>
    </source>
</evidence>
<dbReference type="Proteomes" id="UP000661507">
    <property type="component" value="Unassembled WGS sequence"/>
</dbReference>
<accession>A0A917KM86</accession>
<dbReference type="RefSeq" id="WP_188967944.1">
    <property type="nucleotide sequence ID" value="NZ_BMKW01000007.1"/>
</dbReference>
<evidence type="ECO:0000313" key="1">
    <source>
        <dbReference type="EMBL" id="GGJ20631.1"/>
    </source>
</evidence>
<sequence>MVAVALCRMAQPDAALERRLFEAARLSQPHAGAELLFLGEDRAGGDAVLVALHFGGLPQALAFRSAVAGIEGVTLQLLHLRLPFDGVPTAALFP</sequence>
<reference evidence="1" key="2">
    <citation type="submission" date="2020-09" db="EMBL/GenBank/DDBJ databases">
        <authorList>
            <person name="Sun Q."/>
            <person name="Zhou Y."/>
        </authorList>
    </citation>
    <scope>NUCLEOTIDE SEQUENCE</scope>
    <source>
        <strain evidence="1">CGMCC 1.3617</strain>
    </source>
</reference>
<comment type="caution">
    <text evidence="1">The sequence shown here is derived from an EMBL/GenBank/DDBJ whole genome shotgun (WGS) entry which is preliminary data.</text>
</comment>
<dbReference type="AlphaFoldDB" id="A0A917KM86"/>
<protein>
    <recommendedName>
        <fullName evidence="3">Antibiotic biosynthesis monooxygenase</fullName>
    </recommendedName>
</protein>
<dbReference type="EMBL" id="BMKW01000007">
    <property type="protein sequence ID" value="GGJ20631.1"/>
    <property type="molecule type" value="Genomic_DNA"/>
</dbReference>
<name>A0A917KM86_9PROT</name>
<proteinExistence type="predicted"/>
<organism evidence="1 2">
    <name type="scientific">Neoroseomonas lacus</name>
    <dbReference type="NCBI Taxonomy" id="287609"/>
    <lineage>
        <taxon>Bacteria</taxon>
        <taxon>Pseudomonadati</taxon>
        <taxon>Pseudomonadota</taxon>
        <taxon>Alphaproteobacteria</taxon>
        <taxon>Acetobacterales</taxon>
        <taxon>Acetobacteraceae</taxon>
        <taxon>Neoroseomonas</taxon>
    </lineage>
</organism>
<evidence type="ECO:0008006" key="3">
    <source>
        <dbReference type="Google" id="ProtNLM"/>
    </source>
</evidence>
<gene>
    <name evidence="1" type="ORF">GCM10011320_29900</name>
</gene>
<reference evidence="1" key="1">
    <citation type="journal article" date="2014" name="Int. J. Syst. Evol. Microbiol.">
        <title>Complete genome sequence of Corynebacterium casei LMG S-19264T (=DSM 44701T), isolated from a smear-ripened cheese.</title>
        <authorList>
            <consortium name="US DOE Joint Genome Institute (JGI-PGF)"/>
            <person name="Walter F."/>
            <person name="Albersmeier A."/>
            <person name="Kalinowski J."/>
            <person name="Ruckert C."/>
        </authorList>
    </citation>
    <scope>NUCLEOTIDE SEQUENCE</scope>
    <source>
        <strain evidence="1">CGMCC 1.3617</strain>
    </source>
</reference>